<evidence type="ECO:0000256" key="1">
    <source>
        <dbReference type="SAM" id="Coils"/>
    </source>
</evidence>
<accession>A0AA95EUY5</accession>
<feature type="coiled-coil region" evidence="1">
    <location>
        <begin position="382"/>
        <end position="469"/>
    </location>
</feature>
<dbReference type="CDD" id="cd02440">
    <property type="entry name" value="AdoMet_MTases"/>
    <property type="match status" value="1"/>
</dbReference>
<dbReference type="GO" id="GO:0008168">
    <property type="term" value="F:methyltransferase activity"/>
    <property type="evidence" value="ECO:0007669"/>
    <property type="project" value="UniProtKB-KW"/>
</dbReference>
<keyword evidence="4" id="KW-1185">Reference proteome</keyword>
<proteinExistence type="predicted"/>
<protein>
    <submittedName>
        <fullName evidence="3">Methyltransferase domain-containing protein</fullName>
    </submittedName>
</protein>
<dbReference type="SUPFAM" id="SSF53335">
    <property type="entry name" value="S-adenosyl-L-methionine-dependent methyltransferases"/>
    <property type="match status" value="1"/>
</dbReference>
<organism evidence="3 4">
    <name type="scientific">Candidatus Cohnella colombiensis</name>
    <dbReference type="NCBI Taxonomy" id="3121368"/>
    <lineage>
        <taxon>Bacteria</taxon>
        <taxon>Bacillati</taxon>
        <taxon>Bacillota</taxon>
        <taxon>Bacilli</taxon>
        <taxon>Bacillales</taxon>
        <taxon>Paenibacillaceae</taxon>
        <taxon>Cohnella</taxon>
    </lineage>
</organism>
<reference evidence="3" key="1">
    <citation type="submission" date="2023-03" db="EMBL/GenBank/DDBJ databases">
        <title>Andean soil-derived lignocellulolytic bacterial consortium as a source of novel taxa and putative plastic-active enzymes.</title>
        <authorList>
            <person name="Diaz-Garcia L."/>
            <person name="Chuvochina M."/>
            <person name="Feuerriegel G."/>
            <person name="Bunk B."/>
            <person name="Sproer C."/>
            <person name="Streit W.R."/>
            <person name="Rodriguez L.M."/>
            <person name="Overmann J."/>
            <person name="Jimenez D.J."/>
        </authorList>
    </citation>
    <scope>NUCLEOTIDE SEQUENCE</scope>
    <source>
        <strain evidence="3">MAG 2441</strain>
    </source>
</reference>
<dbReference type="EMBL" id="CP119317">
    <property type="protein sequence ID" value="WEK53925.1"/>
    <property type="molecule type" value="Genomic_DNA"/>
</dbReference>
<dbReference type="InterPro" id="IPR029063">
    <property type="entry name" value="SAM-dependent_MTases_sf"/>
</dbReference>
<keyword evidence="1" id="KW-0175">Coiled coil</keyword>
<dbReference type="Gene3D" id="3.40.50.150">
    <property type="entry name" value="Vaccinia Virus protein VP39"/>
    <property type="match status" value="1"/>
</dbReference>
<dbReference type="GO" id="GO:0032259">
    <property type="term" value="P:methylation"/>
    <property type="evidence" value="ECO:0007669"/>
    <property type="project" value="UniProtKB-KW"/>
</dbReference>
<keyword evidence="3" id="KW-0808">Transferase</keyword>
<feature type="domain" description="Methyltransferase" evidence="2">
    <location>
        <begin position="33"/>
        <end position="151"/>
    </location>
</feature>
<dbReference type="PANTHER" id="PTHR43861:SF6">
    <property type="entry name" value="METHYLTRANSFERASE TYPE 11"/>
    <property type="match status" value="1"/>
</dbReference>
<sequence>MDFTGERYIEQSNGIEIHLEHIQRYISILPLVEGKVVLDIACGSGYGTHMISQHADVVYGVDINEEAIEYSKNRFSGDNIVFQVGSIEKLPFGDSIFDVIVSFETIEHVGEDIQHKFLNEIKRVLKPNGVFIISTPNKYIYSDLPKYNNQYHVKEFYVEEFTQFISEYFSHHKIYHQGFHLSSIIMNKDHQSLRVLNEKAISDGRYVIVICSEDTHALNVEINTIQLDLQNYYYENNFKINEFVQQVDKQFGKLYFDCGEGYSEQNSYVEVYKFNNKVFELKFNLTINKPIKQLRWDPVEGRFCRIKIYSIQCIYDDGSIRELPTHYLETNGQLVDHYYYFSDVDPRIYLNSEFESASSLIVTGEIEFIEANEFLKYIIKENDTLQRKIFELDQNLANELRKFEVEKREFEEKINTFNIENSSKLQEISTLYEEIEIKSKSNFILQEEIDELKLELALCEQNYNAVLNSKSWKITSLLRKLRSLLRI</sequence>
<keyword evidence="3" id="KW-0489">Methyltransferase</keyword>
<dbReference type="Proteomes" id="UP001178662">
    <property type="component" value="Chromosome"/>
</dbReference>
<dbReference type="Pfam" id="PF13847">
    <property type="entry name" value="Methyltransf_31"/>
    <property type="match status" value="1"/>
</dbReference>
<evidence type="ECO:0000313" key="4">
    <source>
        <dbReference type="Proteomes" id="UP001178662"/>
    </source>
</evidence>
<evidence type="ECO:0000259" key="2">
    <source>
        <dbReference type="Pfam" id="PF13847"/>
    </source>
</evidence>
<dbReference type="PANTHER" id="PTHR43861">
    <property type="entry name" value="TRANS-ACONITATE 2-METHYLTRANSFERASE-RELATED"/>
    <property type="match status" value="1"/>
</dbReference>
<dbReference type="AlphaFoldDB" id="A0AA95EUY5"/>
<dbReference type="InterPro" id="IPR025714">
    <property type="entry name" value="Methyltranfer_dom"/>
</dbReference>
<name>A0AA95EUY5_9BACL</name>
<gene>
    <name evidence="3" type="ORF">P0Y55_15370</name>
</gene>
<evidence type="ECO:0000313" key="3">
    <source>
        <dbReference type="EMBL" id="WEK53925.1"/>
    </source>
</evidence>